<protein>
    <submittedName>
        <fullName evidence="2">Uncharacterized protein</fullName>
    </submittedName>
</protein>
<gene>
    <name evidence="2" type="ORF">NDU88_002093</name>
</gene>
<evidence type="ECO:0000256" key="1">
    <source>
        <dbReference type="SAM" id="MobiDB-lite"/>
    </source>
</evidence>
<accession>A0AAV7LEZ4</accession>
<organism evidence="2 3">
    <name type="scientific">Pleurodeles waltl</name>
    <name type="common">Iberian ribbed newt</name>
    <dbReference type="NCBI Taxonomy" id="8319"/>
    <lineage>
        <taxon>Eukaryota</taxon>
        <taxon>Metazoa</taxon>
        <taxon>Chordata</taxon>
        <taxon>Craniata</taxon>
        <taxon>Vertebrata</taxon>
        <taxon>Euteleostomi</taxon>
        <taxon>Amphibia</taxon>
        <taxon>Batrachia</taxon>
        <taxon>Caudata</taxon>
        <taxon>Salamandroidea</taxon>
        <taxon>Salamandridae</taxon>
        <taxon>Pleurodelinae</taxon>
        <taxon>Pleurodeles</taxon>
    </lineage>
</organism>
<reference evidence="2" key="1">
    <citation type="journal article" date="2022" name="bioRxiv">
        <title>Sequencing and chromosome-scale assembly of the giantPleurodeles waltlgenome.</title>
        <authorList>
            <person name="Brown T."/>
            <person name="Elewa A."/>
            <person name="Iarovenko S."/>
            <person name="Subramanian E."/>
            <person name="Araus A.J."/>
            <person name="Petzold A."/>
            <person name="Susuki M."/>
            <person name="Suzuki K.-i.T."/>
            <person name="Hayashi T."/>
            <person name="Toyoda A."/>
            <person name="Oliveira C."/>
            <person name="Osipova E."/>
            <person name="Leigh N.D."/>
            <person name="Simon A."/>
            <person name="Yun M.H."/>
        </authorList>
    </citation>
    <scope>NUCLEOTIDE SEQUENCE</scope>
    <source>
        <strain evidence="2">20211129_DDA</strain>
        <tissue evidence="2">Liver</tissue>
    </source>
</reference>
<name>A0AAV7LEZ4_PLEWA</name>
<keyword evidence="3" id="KW-1185">Reference proteome</keyword>
<dbReference type="AlphaFoldDB" id="A0AAV7LEZ4"/>
<evidence type="ECO:0000313" key="3">
    <source>
        <dbReference type="Proteomes" id="UP001066276"/>
    </source>
</evidence>
<sequence>MVAAQGNTILQYTTPTPLPHRQTQLGEPGEDLGTPVTAEEPSCAELPAAIQGSRVALKGKIETVAVEANLLRADLQKVSDKVKVAEGSN</sequence>
<feature type="compositionally biased region" description="Polar residues" evidence="1">
    <location>
        <begin position="1"/>
        <end position="25"/>
    </location>
</feature>
<proteinExistence type="predicted"/>
<feature type="region of interest" description="Disordered" evidence="1">
    <location>
        <begin position="1"/>
        <end position="40"/>
    </location>
</feature>
<dbReference type="EMBL" id="JANPWB010000015">
    <property type="protein sequence ID" value="KAJ1088939.1"/>
    <property type="molecule type" value="Genomic_DNA"/>
</dbReference>
<comment type="caution">
    <text evidence="2">The sequence shown here is derived from an EMBL/GenBank/DDBJ whole genome shotgun (WGS) entry which is preliminary data.</text>
</comment>
<dbReference type="Proteomes" id="UP001066276">
    <property type="component" value="Chromosome 11"/>
</dbReference>
<evidence type="ECO:0000313" key="2">
    <source>
        <dbReference type="EMBL" id="KAJ1088939.1"/>
    </source>
</evidence>